<keyword evidence="12" id="KW-1185">Reference proteome</keyword>
<evidence type="ECO:0000256" key="8">
    <source>
        <dbReference type="PIRSR" id="PIRSR606225-1"/>
    </source>
</evidence>
<dbReference type="PANTHER" id="PTHR21600:SF91">
    <property type="entry name" value="DUAL-SPECIFICITY RNA PSEUDOURIDINE SYNTHASE RLUA"/>
    <property type="match status" value="1"/>
</dbReference>
<dbReference type="RefSeq" id="WP_093093812.1">
    <property type="nucleotide sequence ID" value="NZ_FOTQ01000003.1"/>
</dbReference>
<evidence type="ECO:0000313" key="12">
    <source>
        <dbReference type="Proteomes" id="UP000199144"/>
    </source>
</evidence>
<accession>A0A1I4MUU9</accession>
<name>A0A1I4MUU9_9RHOB</name>
<evidence type="ECO:0000256" key="7">
    <source>
        <dbReference type="ARBA" id="ARBA00037305"/>
    </source>
</evidence>
<proteinExistence type="inferred from homology"/>
<evidence type="ECO:0000256" key="1">
    <source>
        <dbReference type="ARBA" id="ARBA00010876"/>
    </source>
</evidence>
<dbReference type="Gene3D" id="3.30.2350.10">
    <property type="entry name" value="Pseudouridine synthase"/>
    <property type="match status" value="1"/>
</dbReference>
<protein>
    <recommendedName>
        <fullName evidence="9">Pseudouridine synthase</fullName>
        <ecNumber evidence="9">5.4.99.-</ecNumber>
    </recommendedName>
</protein>
<dbReference type="AlphaFoldDB" id="A0A1I4MUU9"/>
<evidence type="ECO:0000256" key="2">
    <source>
        <dbReference type="ARBA" id="ARBA00022552"/>
    </source>
</evidence>
<reference evidence="11 12" key="1">
    <citation type="submission" date="2016-10" db="EMBL/GenBank/DDBJ databases">
        <authorList>
            <person name="de Groot N.N."/>
        </authorList>
    </citation>
    <scope>NUCLEOTIDE SEQUENCE [LARGE SCALE GENOMIC DNA]</scope>
    <source>
        <strain evidence="11 12">DSM 15283</strain>
    </source>
</reference>
<dbReference type="InterPro" id="IPR006224">
    <property type="entry name" value="PsdUridine_synth_RluA-like_CS"/>
</dbReference>
<dbReference type="GO" id="GO:0160142">
    <property type="term" value="F:23S rRNA pseudouridine(746) synthase activity"/>
    <property type="evidence" value="ECO:0007669"/>
    <property type="project" value="UniProtKB-EC"/>
</dbReference>
<dbReference type="InterPro" id="IPR050188">
    <property type="entry name" value="RluA_PseudoU_synthase"/>
</dbReference>
<dbReference type="Pfam" id="PF00849">
    <property type="entry name" value="PseudoU_synth_2"/>
    <property type="match status" value="1"/>
</dbReference>
<comment type="function">
    <text evidence="7">Dual specificity enzyme that catalyzes the synthesis of pseudouridine from uracil-746 in 23S ribosomal RNA and from uracil-32 in the anticodon stem and loop of transfer RNAs.</text>
</comment>
<dbReference type="InterPro" id="IPR006145">
    <property type="entry name" value="PsdUridine_synth_RsuA/RluA"/>
</dbReference>
<comment type="catalytic activity">
    <reaction evidence="5">
        <text>uridine(32) in tRNA = pseudouridine(32) in tRNA</text>
        <dbReference type="Rhea" id="RHEA:42544"/>
        <dbReference type="Rhea" id="RHEA-COMP:10107"/>
        <dbReference type="Rhea" id="RHEA-COMP:10108"/>
        <dbReference type="ChEBI" id="CHEBI:65314"/>
        <dbReference type="ChEBI" id="CHEBI:65315"/>
        <dbReference type="EC" id="5.4.99.28"/>
    </reaction>
</comment>
<dbReference type="PROSITE" id="PS01129">
    <property type="entry name" value="PSI_RLU"/>
    <property type="match status" value="1"/>
</dbReference>
<dbReference type="STRING" id="254406.SAMN04488042_103257"/>
<feature type="domain" description="Pseudouridine synthase RsuA/RluA-like" evidence="10">
    <location>
        <begin position="22"/>
        <end position="168"/>
    </location>
</feature>
<dbReference type="OrthoDB" id="9807829at2"/>
<evidence type="ECO:0000256" key="5">
    <source>
        <dbReference type="ARBA" id="ARBA00036184"/>
    </source>
</evidence>
<dbReference type="GO" id="GO:0008033">
    <property type="term" value="P:tRNA processing"/>
    <property type="evidence" value="ECO:0007669"/>
    <property type="project" value="UniProtKB-KW"/>
</dbReference>
<organism evidence="11 12">
    <name type="scientific">Shimia aestuarii</name>
    <dbReference type="NCBI Taxonomy" id="254406"/>
    <lineage>
        <taxon>Bacteria</taxon>
        <taxon>Pseudomonadati</taxon>
        <taxon>Pseudomonadota</taxon>
        <taxon>Alphaproteobacteria</taxon>
        <taxon>Rhodobacterales</taxon>
        <taxon>Roseobacteraceae</taxon>
    </lineage>
</organism>
<dbReference type="SUPFAM" id="SSF55120">
    <property type="entry name" value="Pseudouridine synthase"/>
    <property type="match status" value="1"/>
</dbReference>
<keyword evidence="4 9" id="KW-0413">Isomerase</keyword>
<dbReference type="Proteomes" id="UP000199144">
    <property type="component" value="Unassembled WGS sequence"/>
</dbReference>
<evidence type="ECO:0000256" key="3">
    <source>
        <dbReference type="ARBA" id="ARBA00022694"/>
    </source>
</evidence>
<evidence type="ECO:0000256" key="6">
    <source>
        <dbReference type="ARBA" id="ARBA00036916"/>
    </source>
</evidence>
<comment type="similarity">
    <text evidence="1 9">Belongs to the pseudouridine synthase RluA family.</text>
</comment>
<comment type="function">
    <text evidence="9">Responsible for synthesis of pseudouridine from uracil.</text>
</comment>
<feature type="active site" evidence="8">
    <location>
        <position position="64"/>
    </location>
</feature>
<comment type="catalytic activity">
    <reaction evidence="9">
        <text>a uridine in RNA = a pseudouridine in RNA</text>
        <dbReference type="Rhea" id="RHEA:48348"/>
        <dbReference type="Rhea" id="RHEA-COMP:12068"/>
        <dbReference type="Rhea" id="RHEA-COMP:12069"/>
        <dbReference type="ChEBI" id="CHEBI:65314"/>
        <dbReference type="ChEBI" id="CHEBI:65315"/>
    </reaction>
</comment>
<dbReference type="GO" id="GO:0160151">
    <property type="term" value="F:tRNA pseudouridine(32) synthase activity"/>
    <property type="evidence" value="ECO:0007669"/>
    <property type="project" value="UniProtKB-EC"/>
</dbReference>
<dbReference type="InterPro" id="IPR020103">
    <property type="entry name" value="PsdUridine_synth_cat_dom_sf"/>
</dbReference>
<evidence type="ECO:0000259" key="10">
    <source>
        <dbReference type="Pfam" id="PF00849"/>
    </source>
</evidence>
<comment type="catalytic activity">
    <reaction evidence="6">
        <text>uridine(746) in 23S rRNA = pseudouridine(746) in 23S rRNA</text>
        <dbReference type="Rhea" id="RHEA:42548"/>
        <dbReference type="Rhea" id="RHEA-COMP:10109"/>
        <dbReference type="Rhea" id="RHEA-COMP:10110"/>
        <dbReference type="ChEBI" id="CHEBI:65314"/>
        <dbReference type="ChEBI" id="CHEBI:65315"/>
        <dbReference type="EC" id="5.4.99.29"/>
    </reaction>
</comment>
<gene>
    <name evidence="11" type="ORF">SAMN04488042_103257</name>
</gene>
<evidence type="ECO:0000313" key="11">
    <source>
        <dbReference type="EMBL" id="SFM06988.1"/>
    </source>
</evidence>
<dbReference type="GO" id="GO:0003723">
    <property type="term" value="F:RNA binding"/>
    <property type="evidence" value="ECO:0007669"/>
    <property type="project" value="InterPro"/>
</dbReference>
<evidence type="ECO:0000256" key="4">
    <source>
        <dbReference type="ARBA" id="ARBA00023235"/>
    </source>
</evidence>
<dbReference type="CDD" id="cd02869">
    <property type="entry name" value="PseudoU_synth_RluA_like"/>
    <property type="match status" value="1"/>
</dbReference>
<dbReference type="EC" id="5.4.99.-" evidence="9"/>
<dbReference type="GO" id="GO:0000455">
    <property type="term" value="P:enzyme-directed rRNA pseudouridine synthesis"/>
    <property type="evidence" value="ECO:0007669"/>
    <property type="project" value="TreeGrafter"/>
</dbReference>
<evidence type="ECO:0000256" key="9">
    <source>
        <dbReference type="RuleBase" id="RU362028"/>
    </source>
</evidence>
<sequence length="217" mass="24397">MSFSTEYDPPMDPLVVLHEDSDIVVVDKPSGLLSVPGRGAHLADCLLTRVQAAFPTALLVHRLDRDTSGVMVFALTPHAQRHLSMQFEQRKTKKTYVARVWGRLEPKTGTVDLPLIVDWPNRPRQMVDHENGKPAVTDWRVLKQSDAESRVRLMPKTGRSHQLRVHMLALGHVILGDPLYAEGDAAAHDRLMLHSEELRINHPESGQGMKFRAKAPF</sequence>
<dbReference type="NCBIfam" id="TIGR00005">
    <property type="entry name" value="rluA_subfam"/>
    <property type="match status" value="1"/>
</dbReference>
<dbReference type="InterPro" id="IPR006225">
    <property type="entry name" value="PsdUridine_synth_RluC/D"/>
</dbReference>
<keyword evidence="3" id="KW-0819">tRNA processing</keyword>
<keyword evidence="2" id="KW-0698">rRNA processing</keyword>
<dbReference type="EMBL" id="FOTQ01000003">
    <property type="protein sequence ID" value="SFM06988.1"/>
    <property type="molecule type" value="Genomic_DNA"/>
</dbReference>
<dbReference type="PANTHER" id="PTHR21600">
    <property type="entry name" value="MITOCHONDRIAL RNA PSEUDOURIDINE SYNTHASE"/>
    <property type="match status" value="1"/>
</dbReference>